<sequence>MNSYSHYESPAATQIGESGDEYDQFREINEGRHNSDGELPVRQGQWDKKHITEIFCSRLGVTEFQKGGVMDAMEALDFSQFGSQRAVETVALGVIRYVVNKDRLERNPEATWVSHEDQFQELMESCNVTMSDLTTVKRIALNQIPNLQAGGSTPKRDPNLPHGSTRSRSDEWWETHLESHYEDLDEEDWHSVPDGVIEAIPEKYRDWIPDSRLEDSVLHKACRLSASET</sequence>
<dbReference type="eggNOG" id="arCOG08199">
    <property type="taxonomic scope" value="Archaea"/>
</dbReference>
<dbReference type="AlphaFoldDB" id="M0MFE7"/>
<gene>
    <name evidence="2" type="ORF">C448_08489</name>
</gene>
<keyword evidence="3" id="KW-1185">Reference proteome</keyword>
<keyword evidence="2" id="KW-0804">Transcription</keyword>
<feature type="compositionally biased region" description="Polar residues" evidence="1">
    <location>
        <begin position="1"/>
        <end position="16"/>
    </location>
</feature>
<reference evidence="2 3" key="1">
    <citation type="journal article" date="2014" name="PLoS Genet.">
        <title>Phylogenetically driven sequencing of extremely halophilic archaea reveals strategies for static and dynamic osmo-response.</title>
        <authorList>
            <person name="Becker E.A."/>
            <person name="Seitzer P.M."/>
            <person name="Tritt A."/>
            <person name="Larsen D."/>
            <person name="Krusor M."/>
            <person name="Yao A.I."/>
            <person name="Wu D."/>
            <person name="Madern D."/>
            <person name="Eisen J.A."/>
            <person name="Darling A.E."/>
            <person name="Facciotti M.T."/>
        </authorList>
    </citation>
    <scope>NUCLEOTIDE SEQUENCE [LARGE SCALE GENOMIC DNA]</scope>
    <source>
        <strain evidence="2 3">DSM 1307</strain>
    </source>
</reference>
<evidence type="ECO:0000313" key="2">
    <source>
        <dbReference type="EMBL" id="EMA44452.1"/>
    </source>
</evidence>
<dbReference type="Proteomes" id="UP000011568">
    <property type="component" value="Unassembled WGS sequence"/>
</dbReference>
<dbReference type="RefSeq" id="WP_004053852.1">
    <property type="nucleotide sequence ID" value="NZ_AOMC01000108.1"/>
</dbReference>
<feature type="region of interest" description="Disordered" evidence="1">
    <location>
        <begin position="145"/>
        <end position="171"/>
    </location>
</feature>
<proteinExistence type="predicted"/>
<comment type="caution">
    <text evidence="2">The sequence shown here is derived from an EMBL/GenBank/DDBJ whole genome shotgun (WGS) entry which is preliminary data.</text>
</comment>
<feature type="region of interest" description="Disordered" evidence="1">
    <location>
        <begin position="1"/>
        <end position="20"/>
    </location>
</feature>
<dbReference type="OrthoDB" id="225544at2157"/>
<evidence type="ECO:0000313" key="3">
    <source>
        <dbReference type="Proteomes" id="UP000011568"/>
    </source>
</evidence>
<evidence type="ECO:0000256" key="1">
    <source>
        <dbReference type="SAM" id="MobiDB-lite"/>
    </source>
</evidence>
<organism evidence="2 3">
    <name type="scientific">Halococcus morrhuae DSM 1307</name>
    <dbReference type="NCBI Taxonomy" id="931277"/>
    <lineage>
        <taxon>Archaea</taxon>
        <taxon>Methanobacteriati</taxon>
        <taxon>Methanobacteriota</taxon>
        <taxon>Stenosarchaea group</taxon>
        <taxon>Halobacteria</taxon>
        <taxon>Halobacteriales</taxon>
        <taxon>Halococcaceae</taxon>
        <taxon>Halococcus</taxon>
    </lineage>
</organism>
<name>M0MFE7_HALMO</name>
<accession>M0MFE7</accession>
<keyword evidence="2" id="KW-0240">DNA-directed RNA polymerase</keyword>
<protein>
    <submittedName>
        <fullName evidence="2">DNA-directed RNA polymerase epsilon subunit</fullName>
    </submittedName>
</protein>
<dbReference type="EMBL" id="AOMC01000108">
    <property type="protein sequence ID" value="EMA44452.1"/>
    <property type="molecule type" value="Genomic_DNA"/>
</dbReference>
<dbReference type="GO" id="GO:0000428">
    <property type="term" value="C:DNA-directed RNA polymerase complex"/>
    <property type="evidence" value="ECO:0007669"/>
    <property type="project" value="UniProtKB-KW"/>
</dbReference>